<dbReference type="EMBL" id="HBUF01393208">
    <property type="protein sequence ID" value="CAG6734611.1"/>
    <property type="molecule type" value="Transcribed_RNA"/>
</dbReference>
<dbReference type="AlphaFoldDB" id="A0A8D8M7X9"/>
<dbReference type="EMBL" id="HBUF01393209">
    <property type="protein sequence ID" value="CAG6734612.1"/>
    <property type="molecule type" value="Transcribed_RNA"/>
</dbReference>
<dbReference type="EMBL" id="HBUF01208881">
    <property type="protein sequence ID" value="CAG6664919.1"/>
    <property type="molecule type" value="Transcribed_RNA"/>
</dbReference>
<evidence type="ECO:0000313" key="2">
    <source>
        <dbReference type="EMBL" id="CAG6622528.1"/>
    </source>
</evidence>
<evidence type="ECO:0000256" key="1">
    <source>
        <dbReference type="SAM" id="MobiDB-lite"/>
    </source>
</evidence>
<dbReference type="EMBL" id="HBUF01208882">
    <property type="protein sequence ID" value="CAG6664920.1"/>
    <property type="molecule type" value="Transcribed_RNA"/>
</dbReference>
<sequence>MNHTTDDTASVNIVEEEVEDYENRTKDYRNAIYTIQYNDVVYDNNHTGDEPSTNGKHDANHSRSSSQSDGPDVEGRRRVRFSDAGVAVHEVPGRPRPNKCWRNTKRCLDYFCCCGCLFPRM</sequence>
<accession>A0A8D8M7X9</accession>
<reference evidence="2" key="1">
    <citation type="submission" date="2021-05" db="EMBL/GenBank/DDBJ databases">
        <authorList>
            <person name="Alioto T."/>
            <person name="Alioto T."/>
            <person name="Gomez Garrido J."/>
        </authorList>
    </citation>
    <scope>NUCLEOTIDE SEQUENCE</scope>
</reference>
<organism evidence="2">
    <name type="scientific">Cacopsylla melanoneura</name>
    <dbReference type="NCBI Taxonomy" id="428564"/>
    <lineage>
        <taxon>Eukaryota</taxon>
        <taxon>Metazoa</taxon>
        <taxon>Ecdysozoa</taxon>
        <taxon>Arthropoda</taxon>
        <taxon>Hexapoda</taxon>
        <taxon>Insecta</taxon>
        <taxon>Pterygota</taxon>
        <taxon>Neoptera</taxon>
        <taxon>Paraneoptera</taxon>
        <taxon>Hemiptera</taxon>
        <taxon>Sternorrhyncha</taxon>
        <taxon>Psylloidea</taxon>
        <taxon>Psyllidae</taxon>
        <taxon>Psyllinae</taxon>
        <taxon>Cacopsylla</taxon>
    </lineage>
</organism>
<dbReference type="EMBL" id="HBUF01561339">
    <property type="protein sequence ID" value="CAG6762490.1"/>
    <property type="molecule type" value="Transcribed_RNA"/>
</dbReference>
<protein>
    <submittedName>
        <fullName evidence="2">Uncharacterized protein</fullName>
    </submittedName>
</protein>
<feature type="region of interest" description="Disordered" evidence="1">
    <location>
        <begin position="42"/>
        <end position="77"/>
    </location>
</feature>
<name>A0A8D8M7X9_9HEMI</name>
<feature type="region of interest" description="Disordered" evidence="1">
    <location>
        <begin position="1"/>
        <end position="21"/>
    </location>
</feature>
<dbReference type="EMBL" id="HBUF01208883">
    <property type="protein sequence ID" value="CAG6664921.1"/>
    <property type="molecule type" value="Transcribed_RNA"/>
</dbReference>
<dbReference type="EMBL" id="HBUF01052754">
    <property type="protein sequence ID" value="CAG6622528.1"/>
    <property type="molecule type" value="Transcribed_RNA"/>
</dbReference>
<proteinExistence type="predicted"/>
<dbReference type="EMBL" id="HBUF01208884">
    <property type="protein sequence ID" value="CAG6664922.1"/>
    <property type="molecule type" value="Transcribed_RNA"/>
</dbReference>